<name>A0A4R0N295_9SPHI</name>
<evidence type="ECO:0000313" key="2">
    <source>
        <dbReference type="Proteomes" id="UP000292884"/>
    </source>
</evidence>
<dbReference type="Gene3D" id="2.40.160.170">
    <property type="match status" value="1"/>
</dbReference>
<dbReference type="AlphaFoldDB" id="A0A4R0N295"/>
<organism evidence="1 2">
    <name type="scientific">Pedobacter frigiditerrae</name>
    <dbReference type="NCBI Taxonomy" id="2530452"/>
    <lineage>
        <taxon>Bacteria</taxon>
        <taxon>Pseudomonadati</taxon>
        <taxon>Bacteroidota</taxon>
        <taxon>Sphingobacteriia</taxon>
        <taxon>Sphingobacteriales</taxon>
        <taxon>Sphingobacteriaceae</taxon>
        <taxon>Pedobacter</taxon>
    </lineage>
</organism>
<gene>
    <name evidence="1" type="ORF">EZ428_09330</name>
</gene>
<evidence type="ECO:0000313" key="1">
    <source>
        <dbReference type="EMBL" id="TCC92444.1"/>
    </source>
</evidence>
<dbReference type="OrthoDB" id="597504at2"/>
<protein>
    <recommendedName>
        <fullName evidence="3">Outer membrane protein beta-barrel domain-containing protein</fullName>
    </recommendedName>
</protein>
<dbReference type="EMBL" id="SJSK01000002">
    <property type="protein sequence ID" value="TCC92444.1"/>
    <property type="molecule type" value="Genomic_DNA"/>
</dbReference>
<evidence type="ECO:0008006" key="3">
    <source>
        <dbReference type="Google" id="ProtNLM"/>
    </source>
</evidence>
<proteinExistence type="predicted"/>
<accession>A0A4R0N295</accession>
<comment type="caution">
    <text evidence="1">The sequence shown here is derived from an EMBL/GenBank/DDBJ whole genome shotgun (WGS) entry which is preliminary data.</text>
</comment>
<dbReference type="Proteomes" id="UP000292884">
    <property type="component" value="Unassembled WGS sequence"/>
</dbReference>
<reference evidence="1 2" key="1">
    <citation type="submission" date="2019-02" db="EMBL/GenBank/DDBJ databases">
        <title>Pedobacter sp. RP-1-13 sp. nov., isolated from Arctic soil.</title>
        <authorList>
            <person name="Dahal R.H."/>
        </authorList>
    </citation>
    <scope>NUCLEOTIDE SEQUENCE [LARGE SCALE GENOMIC DNA]</scope>
    <source>
        <strain evidence="1 2">RP-1-13</strain>
    </source>
</reference>
<keyword evidence="2" id="KW-1185">Reference proteome</keyword>
<sequence length="216" mass="24152">MLFIGIDSNAQIDSSAKVFKNQKSIQLNLGTQGIGAEFLYGVLPKLALRGGVNAIPLKANDIFKIEDFNSTTHASADFYNIHVLADYTPFQKASWLRIVGGLAYFFKADGKVRITPSDDYTYGDLVLSEEQIGYVDLNVDWKGVAPYLGFAFANTFPRKKFNVNFDLGAYYLSKPKADIIGTGLLEGNSSQTPQFQSNIKNYRWLPIVQVNFNYKF</sequence>